<name>A0A444J9U6_9BACT</name>
<reference evidence="1 2" key="1">
    <citation type="submission" date="2017-01" db="EMBL/GenBank/DDBJ databases">
        <title>The cable genome- insights into the physiology and evolution of filamentous bacteria capable of sulfide oxidation via long distance electron transfer.</title>
        <authorList>
            <person name="Schreiber L."/>
            <person name="Bjerg J.T."/>
            <person name="Boggild A."/>
            <person name="Van De Vossenberg J."/>
            <person name="Meysman F."/>
            <person name="Nielsen L.P."/>
            <person name="Schramm A."/>
            <person name="Kjeldsen K.U."/>
        </authorList>
    </citation>
    <scope>NUCLEOTIDE SEQUENCE [LARGE SCALE GENOMIC DNA]</scope>
    <source>
        <strain evidence="1">A1</strain>
    </source>
</reference>
<evidence type="ECO:0000313" key="1">
    <source>
        <dbReference type="EMBL" id="RWX49819.1"/>
    </source>
</evidence>
<dbReference type="Proteomes" id="UP000288086">
    <property type="component" value="Unassembled WGS sequence"/>
</dbReference>
<dbReference type="PANTHER" id="PTHR43767:SF1">
    <property type="entry name" value="NONRIBOSOMAL PEPTIDE SYNTHASE PES1 (EUROFUNG)-RELATED"/>
    <property type="match status" value="1"/>
</dbReference>
<protein>
    <submittedName>
        <fullName evidence="1">AMP-binding enzyme</fullName>
    </submittedName>
</protein>
<proteinExistence type="predicted"/>
<dbReference type="PANTHER" id="PTHR43767">
    <property type="entry name" value="LONG-CHAIN-FATTY-ACID--COA LIGASE"/>
    <property type="match status" value="1"/>
</dbReference>
<keyword evidence="2" id="KW-1185">Reference proteome</keyword>
<dbReference type="SUPFAM" id="SSF56801">
    <property type="entry name" value="Acetyl-CoA synthetase-like"/>
    <property type="match status" value="1"/>
</dbReference>
<accession>A0A444J9U6</accession>
<dbReference type="InterPro" id="IPR050237">
    <property type="entry name" value="ATP-dep_AMP-bd_enzyme"/>
</dbReference>
<sequence length="183" mass="20835">MSSWNEAEVLPKGSIGEIVVKGPVVTQAYDHNEQETRMAKIPDQDGLWHCMGDMGYQDEQGRLWFCGRKAHRVLTEKGPMYTICCEAIFNEHPEVFRSALVGLGEPGKQQPALTVELYAKKPKDEKRLCAELQQLARANPLTSSIETFMIFAVFPVDIRHNAKIFREKLAVWAQQRMECRQGL</sequence>
<gene>
    <name evidence="1" type="ORF">VT98_10061</name>
</gene>
<comment type="caution">
    <text evidence="1">The sequence shown here is derived from an EMBL/GenBank/DDBJ whole genome shotgun (WGS) entry which is preliminary data.</text>
</comment>
<dbReference type="AlphaFoldDB" id="A0A444J9U6"/>
<dbReference type="EMBL" id="MTKP01000006">
    <property type="protein sequence ID" value="RWX49819.1"/>
    <property type="molecule type" value="Genomic_DNA"/>
</dbReference>
<dbReference type="Gene3D" id="3.40.50.12780">
    <property type="entry name" value="N-terminal domain of ligase-like"/>
    <property type="match status" value="1"/>
</dbReference>
<dbReference type="InterPro" id="IPR042099">
    <property type="entry name" value="ANL_N_sf"/>
</dbReference>
<evidence type="ECO:0000313" key="2">
    <source>
        <dbReference type="Proteomes" id="UP000288086"/>
    </source>
</evidence>
<organism evidence="1 2">
    <name type="scientific">Candidatus Electrothrix communis</name>
    <dbReference type="NCBI Taxonomy" id="1859133"/>
    <lineage>
        <taxon>Bacteria</taxon>
        <taxon>Pseudomonadati</taxon>
        <taxon>Thermodesulfobacteriota</taxon>
        <taxon>Desulfobulbia</taxon>
        <taxon>Desulfobulbales</taxon>
        <taxon>Desulfobulbaceae</taxon>
        <taxon>Candidatus Electrothrix</taxon>
    </lineage>
</organism>